<dbReference type="EMBL" id="UZAF01017606">
    <property type="protein sequence ID" value="VDO43255.1"/>
    <property type="molecule type" value="Genomic_DNA"/>
</dbReference>
<evidence type="ECO:0000313" key="3">
    <source>
        <dbReference type="Proteomes" id="UP000268014"/>
    </source>
</evidence>
<keyword evidence="3" id="KW-1185">Reference proteome</keyword>
<sequence>MDEDNAAADNKTDALAAKEDDTVTADEKLLPPEDELESEQEASNTEDVDNDSTDDEQGKENEECEGEEDNHENDNENVSCSLPFIIAHDSIWFITLCLIHVDFNTTTILL</sequence>
<gene>
    <name evidence="2" type="ORF">HPLM_LOCUS11579</name>
</gene>
<feature type="compositionally biased region" description="Acidic residues" evidence="1">
    <location>
        <begin position="62"/>
        <end position="71"/>
    </location>
</feature>
<protein>
    <submittedName>
        <fullName evidence="4">Prothymosin alpha-like</fullName>
    </submittedName>
</protein>
<feature type="compositionally biased region" description="Acidic residues" evidence="1">
    <location>
        <begin position="32"/>
        <end position="55"/>
    </location>
</feature>
<reference evidence="2 3" key="2">
    <citation type="submission" date="2018-11" db="EMBL/GenBank/DDBJ databases">
        <authorList>
            <consortium name="Pathogen Informatics"/>
        </authorList>
    </citation>
    <scope>NUCLEOTIDE SEQUENCE [LARGE SCALE GENOMIC DNA]</scope>
    <source>
        <strain evidence="2 3">MHpl1</strain>
    </source>
</reference>
<name>A0A0N4WKH9_HAEPC</name>
<feature type="compositionally biased region" description="Basic and acidic residues" evidence="1">
    <location>
        <begin position="10"/>
        <end position="31"/>
    </location>
</feature>
<proteinExistence type="predicted"/>
<evidence type="ECO:0000256" key="1">
    <source>
        <dbReference type="SAM" id="MobiDB-lite"/>
    </source>
</evidence>
<reference evidence="4" key="1">
    <citation type="submission" date="2017-02" db="UniProtKB">
        <authorList>
            <consortium name="WormBaseParasite"/>
        </authorList>
    </citation>
    <scope>IDENTIFICATION</scope>
</reference>
<evidence type="ECO:0000313" key="4">
    <source>
        <dbReference type="WBParaSite" id="HPLM_0001158701-mRNA-1"/>
    </source>
</evidence>
<evidence type="ECO:0000313" key="2">
    <source>
        <dbReference type="EMBL" id="VDO43255.1"/>
    </source>
</evidence>
<organism evidence="4">
    <name type="scientific">Haemonchus placei</name>
    <name type="common">Barber's pole worm</name>
    <dbReference type="NCBI Taxonomy" id="6290"/>
    <lineage>
        <taxon>Eukaryota</taxon>
        <taxon>Metazoa</taxon>
        <taxon>Ecdysozoa</taxon>
        <taxon>Nematoda</taxon>
        <taxon>Chromadorea</taxon>
        <taxon>Rhabditida</taxon>
        <taxon>Rhabditina</taxon>
        <taxon>Rhabditomorpha</taxon>
        <taxon>Strongyloidea</taxon>
        <taxon>Trichostrongylidae</taxon>
        <taxon>Haemonchus</taxon>
    </lineage>
</organism>
<dbReference type="AlphaFoldDB" id="A0A0N4WKH9"/>
<dbReference type="Proteomes" id="UP000268014">
    <property type="component" value="Unassembled WGS sequence"/>
</dbReference>
<feature type="region of interest" description="Disordered" evidence="1">
    <location>
        <begin position="1"/>
        <end position="77"/>
    </location>
</feature>
<dbReference type="WBParaSite" id="HPLM_0001158701-mRNA-1">
    <property type="protein sequence ID" value="HPLM_0001158701-mRNA-1"/>
    <property type="gene ID" value="HPLM_0001158701"/>
</dbReference>
<accession>A0A0N4WKH9</accession>